<accession>A0AAF3FMC2</accession>
<feature type="chain" id="PRO_5042257974" evidence="1">
    <location>
        <begin position="21"/>
        <end position="79"/>
    </location>
</feature>
<reference evidence="3" key="1">
    <citation type="submission" date="2024-02" db="UniProtKB">
        <authorList>
            <consortium name="WormBaseParasite"/>
        </authorList>
    </citation>
    <scope>IDENTIFICATION</scope>
</reference>
<keyword evidence="2" id="KW-1185">Reference proteome</keyword>
<feature type="signal peptide" evidence="1">
    <location>
        <begin position="1"/>
        <end position="20"/>
    </location>
</feature>
<keyword evidence="1" id="KW-0732">Signal</keyword>
<name>A0AAF3FMC2_9BILA</name>
<evidence type="ECO:0000313" key="2">
    <source>
        <dbReference type="Proteomes" id="UP000887575"/>
    </source>
</evidence>
<proteinExistence type="predicted"/>
<dbReference type="WBParaSite" id="MBELARI_LOCUS791">
    <property type="protein sequence ID" value="MBELARI_LOCUS791"/>
    <property type="gene ID" value="MBELARI_LOCUS791"/>
</dbReference>
<evidence type="ECO:0000313" key="3">
    <source>
        <dbReference type="WBParaSite" id="MBELARI_LOCUS791"/>
    </source>
</evidence>
<dbReference type="AlphaFoldDB" id="A0AAF3FMC2"/>
<organism evidence="2 3">
    <name type="scientific">Mesorhabditis belari</name>
    <dbReference type="NCBI Taxonomy" id="2138241"/>
    <lineage>
        <taxon>Eukaryota</taxon>
        <taxon>Metazoa</taxon>
        <taxon>Ecdysozoa</taxon>
        <taxon>Nematoda</taxon>
        <taxon>Chromadorea</taxon>
        <taxon>Rhabditida</taxon>
        <taxon>Rhabditina</taxon>
        <taxon>Rhabditomorpha</taxon>
        <taxon>Rhabditoidea</taxon>
        <taxon>Rhabditidae</taxon>
        <taxon>Mesorhabditinae</taxon>
        <taxon>Mesorhabditis</taxon>
    </lineage>
</organism>
<sequence length="79" mass="9272">MIMRLSTLFAFLCSLVVVSAFYLDKRMDPHVYRLGFGKRSVDPNAYRMSFGKRSLDQNAFRMSFGKRSMPESFIPYEQM</sequence>
<dbReference type="Proteomes" id="UP000887575">
    <property type="component" value="Unassembled WGS sequence"/>
</dbReference>
<protein>
    <submittedName>
        <fullName evidence="3">Uncharacterized protein</fullName>
    </submittedName>
</protein>
<evidence type="ECO:0000256" key="1">
    <source>
        <dbReference type="SAM" id="SignalP"/>
    </source>
</evidence>